<gene>
    <name evidence="2" type="ORF">D7Z26_00125</name>
</gene>
<accession>A0A494Y5I8</accession>
<dbReference type="OrthoDB" id="9804312at2"/>
<dbReference type="Pfam" id="PF13649">
    <property type="entry name" value="Methyltransf_25"/>
    <property type="match status" value="1"/>
</dbReference>
<dbReference type="GO" id="GO:0032259">
    <property type="term" value="P:methylation"/>
    <property type="evidence" value="ECO:0007669"/>
    <property type="project" value="UniProtKB-KW"/>
</dbReference>
<dbReference type="Proteomes" id="UP000282076">
    <property type="component" value="Unassembled WGS sequence"/>
</dbReference>
<dbReference type="EMBL" id="RBZM01000001">
    <property type="protein sequence ID" value="RKP57960.1"/>
    <property type="molecule type" value="Genomic_DNA"/>
</dbReference>
<keyword evidence="2" id="KW-0489">Methyltransferase</keyword>
<sequence length="237" mass="27377">MNKFIQARTEEIKYHETFYSYNVLFEPGTWLAKPVKIVMDMLELFNHNEIQILDLGCGVGRNSIPIAQKLKNHQGIITCVDLIPTAIEHLIENSKKYDVHNQIIAEIADAELFLIKPNGFDYIIACSCLEHLSSVDAFRIVVNRMIEGTKENGINTILMSTEIEELDIETGEINEGLIELNLKTEETFALLQELYEDWEILFKRYLPQTIDEMKYGKEIEFRSNWITFVARRKGGIS</sequence>
<dbReference type="AlphaFoldDB" id="A0A494Y5I8"/>
<dbReference type="CDD" id="cd02440">
    <property type="entry name" value="AdoMet_MTases"/>
    <property type="match status" value="1"/>
</dbReference>
<organism evidence="2 3">
    <name type="scientific">Cohnella endophytica</name>
    <dbReference type="NCBI Taxonomy" id="2419778"/>
    <lineage>
        <taxon>Bacteria</taxon>
        <taxon>Bacillati</taxon>
        <taxon>Bacillota</taxon>
        <taxon>Bacilli</taxon>
        <taxon>Bacillales</taxon>
        <taxon>Paenibacillaceae</taxon>
        <taxon>Cohnella</taxon>
    </lineage>
</organism>
<comment type="caution">
    <text evidence="2">The sequence shown here is derived from an EMBL/GenBank/DDBJ whole genome shotgun (WGS) entry which is preliminary data.</text>
</comment>
<evidence type="ECO:0000259" key="1">
    <source>
        <dbReference type="Pfam" id="PF13649"/>
    </source>
</evidence>
<protein>
    <submittedName>
        <fullName evidence="2">Class I SAM-dependent methyltransferase</fullName>
    </submittedName>
</protein>
<dbReference type="GO" id="GO:0008168">
    <property type="term" value="F:methyltransferase activity"/>
    <property type="evidence" value="ECO:0007669"/>
    <property type="project" value="UniProtKB-KW"/>
</dbReference>
<dbReference type="SUPFAM" id="SSF53335">
    <property type="entry name" value="S-adenosyl-L-methionine-dependent methyltransferases"/>
    <property type="match status" value="1"/>
</dbReference>
<dbReference type="RefSeq" id="WP_120973609.1">
    <property type="nucleotide sequence ID" value="NZ_RBZM01000001.1"/>
</dbReference>
<keyword evidence="2" id="KW-0808">Transferase</keyword>
<proteinExistence type="predicted"/>
<name>A0A494Y5I8_9BACL</name>
<dbReference type="InterPro" id="IPR041698">
    <property type="entry name" value="Methyltransf_25"/>
</dbReference>
<evidence type="ECO:0000313" key="2">
    <source>
        <dbReference type="EMBL" id="RKP57960.1"/>
    </source>
</evidence>
<keyword evidence="3" id="KW-1185">Reference proteome</keyword>
<feature type="domain" description="Methyltransferase" evidence="1">
    <location>
        <begin position="52"/>
        <end position="152"/>
    </location>
</feature>
<dbReference type="InterPro" id="IPR029063">
    <property type="entry name" value="SAM-dependent_MTases_sf"/>
</dbReference>
<reference evidence="2 3" key="1">
    <citation type="submission" date="2018-10" db="EMBL/GenBank/DDBJ databases">
        <title>Cohnella sp. M2MS4P-1, whole genome shotgun sequence.</title>
        <authorList>
            <person name="Tuo L."/>
        </authorList>
    </citation>
    <scope>NUCLEOTIDE SEQUENCE [LARGE SCALE GENOMIC DNA]</scope>
    <source>
        <strain evidence="2 3">M2MS4P-1</strain>
    </source>
</reference>
<dbReference type="Gene3D" id="3.40.50.150">
    <property type="entry name" value="Vaccinia Virus protein VP39"/>
    <property type="match status" value="1"/>
</dbReference>
<evidence type="ECO:0000313" key="3">
    <source>
        <dbReference type="Proteomes" id="UP000282076"/>
    </source>
</evidence>